<organism evidence="2 3">
    <name type="scientific">Prunus yedoensis var. nudiflora</name>
    <dbReference type="NCBI Taxonomy" id="2094558"/>
    <lineage>
        <taxon>Eukaryota</taxon>
        <taxon>Viridiplantae</taxon>
        <taxon>Streptophyta</taxon>
        <taxon>Embryophyta</taxon>
        <taxon>Tracheophyta</taxon>
        <taxon>Spermatophyta</taxon>
        <taxon>Magnoliopsida</taxon>
        <taxon>eudicotyledons</taxon>
        <taxon>Gunneridae</taxon>
        <taxon>Pentapetalae</taxon>
        <taxon>rosids</taxon>
        <taxon>fabids</taxon>
        <taxon>Rosales</taxon>
        <taxon>Rosaceae</taxon>
        <taxon>Amygdaloideae</taxon>
        <taxon>Amygdaleae</taxon>
        <taxon>Prunus</taxon>
    </lineage>
</organism>
<name>A0A314YV08_PRUYE</name>
<dbReference type="Proteomes" id="UP000250321">
    <property type="component" value="Unassembled WGS sequence"/>
</dbReference>
<evidence type="ECO:0000313" key="3">
    <source>
        <dbReference type="Proteomes" id="UP000250321"/>
    </source>
</evidence>
<comment type="caution">
    <text evidence="2">The sequence shown here is derived from an EMBL/GenBank/DDBJ whole genome shotgun (WGS) entry which is preliminary data.</text>
</comment>
<evidence type="ECO:0000313" key="2">
    <source>
        <dbReference type="EMBL" id="PQQ08648.1"/>
    </source>
</evidence>
<sequence>MRDPKLIGHAGQDTPQSTSSTRSFSINVATGLGHYLVELFHILLVYQTGATPLHQAGA</sequence>
<keyword evidence="3" id="KW-1185">Reference proteome</keyword>
<gene>
    <name evidence="2" type="ORF">Pyn_37432</name>
</gene>
<evidence type="ECO:0000256" key="1">
    <source>
        <dbReference type="SAM" id="MobiDB-lite"/>
    </source>
</evidence>
<dbReference type="EMBL" id="PJQY01000688">
    <property type="protein sequence ID" value="PQQ08648.1"/>
    <property type="molecule type" value="Genomic_DNA"/>
</dbReference>
<accession>A0A314YV08</accession>
<reference evidence="2 3" key="1">
    <citation type="submission" date="2018-02" db="EMBL/GenBank/DDBJ databases">
        <title>Draft genome of wild Prunus yedoensis var. nudiflora.</title>
        <authorList>
            <person name="Baek S."/>
            <person name="Kim J.-H."/>
            <person name="Choi K."/>
            <person name="Kim G.-B."/>
            <person name="Cho A."/>
            <person name="Jang H."/>
            <person name="Shin C.-H."/>
            <person name="Yu H.-J."/>
            <person name="Mun J.-H."/>
        </authorList>
    </citation>
    <scope>NUCLEOTIDE SEQUENCE [LARGE SCALE GENOMIC DNA]</scope>
    <source>
        <strain evidence="3">cv. Jeju island</strain>
        <tissue evidence="2">Leaf</tissue>
    </source>
</reference>
<feature type="region of interest" description="Disordered" evidence="1">
    <location>
        <begin position="1"/>
        <end position="21"/>
    </location>
</feature>
<dbReference type="AlphaFoldDB" id="A0A314YV08"/>
<protein>
    <submittedName>
        <fullName evidence="2">Uncharacterized protein</fullName>
    </submittedName>
</protein>
<proteinExistence type="predicted"/>